<sequence length="49" mass="5915">MPWETVAKIFAHKIIIFLRLSLGRPETDARLRASRKMHRKRVSPIMHRY</sequence>
<organism evidence="1">
    <name type="scientific">Anguilla anguilla</name>
    <name type="common">European freshwater eel</name>
    <name type="synonym">Muraena anguilla</name>
    <dbReference type="NCBI Taxonomy" id="7936"/>
    <lineage>
        <taxon>Eukaryota</taxon>
        <taxon>Metazoa</taxon>
        <taxon>Chordata</taxon>
        <taxon>Craniata</taxon>
        <taxon>Vertebrata</taxon>
        <taxon>Euteleostomi</taxon>
        <taxon>Actinopterygii</taxon>
        <taxon>Neopterygii</taxon>
        <taxon>Teleostei</taxon>
        <taxon>Anguilliformes</taxon>
        <taxon>Anguillidae</taxon>
        <taxon>Anguilla</taxon>
    </lineage>
</organism>
<name>A0A0E9RXS0_ANGAN</name>
<dbReference type="EMBL" id="GBXM01074661">
    <property type="protein sequence ID" value="JAH33916.1"/>
    <property type="molecule type" value="Transcribed_RNA"/>
</dbReference>
<accession>A0A0E9RXS0</accession>
<proteinExistence type="predicted"/>
<dbReference type="AlphaFoldDB" id="A0A0E9RXS0"/>
<evidence type="ECO:0000313" key="1">
    <source>
        <dbReference type="EMBL" id="JAH33916.1"/>
    </source>
</evidence>
<reference evidence="1" key="2">
    <citation type="journal article" date="2015" name="Fish Shellfish Immunol.">
        <title>Early steps in the European eel (Anguilla anguilla)-Vibrio vulnificus interaction in the gills: Role of the RtxA13 toxin.</title>
        <authorList>
            <person name="Callol A."/>
            <person name="Pajuelo D."/>
            <person name="Ebbesson L."/>
            <person name="Teles M."/>
            <person name="MacKenzie S."/>
            <person name="Amaro C."/>
        </authorList>
    </citation>
    <scope>NUCLEOTIDE SEQUENCE</scope>
</reference>
<protein>
    <submittedName>
        <fullName evidence="1">Uncharacterized protein</fullName>
    </submittedName>
</protein>
<reference evidence="1" key="1">
    <citation type="submission" date="2014-11" db="EMBL/GenBank/DDBJ databases">
        <authorList>
            <person name="Amaro Gonzalez C."/>
        </authorList>
    </citation>
    <scope>NUCLEOTIDE SEQUENCE</scope>
</reference>